<feature type="region of interest" description="Disordered" evidence="1">
    <location>
        <begin position="103"/>
        <end position="131"/>
    </location>
</feature>
<sequence length="131" mass="14543">MWNCGMDPGSPGRECPQPNPNRFQSTERVQSRLALSISRDPPSPLSHKNTHTWPRTSGSDPLPTTETSRPSIPSISARFSFQPPVPYRLQIHCLPARMALDPSSTLVYSPPHPRHEAQSLPKLQSLTKNGL</sequence>
<feature type="compositionally biased region" description="Polar residues" evidence="1">
    <location>
        <begin position="51"/>
        <end position="77"/>
    </location>
</feature>
<name>A0AAE0YV23_9GAST</name>
<accession>A0AAE0YV23</accession>
<comment type="caution">
    <text evidence="2">The sequence shown here is derived from an EMBL/GenBank/DDBJ whole genome shotgun (WGS) entry which is preliminary data.</text>
</comment>
<gene>
    <name evidence="2" type="ORF">RRG08_027139</name>
</gene>
<evidence type="ECO:0000313" key="3">
    <source>
        <dbReference type="Proteomes" id="UP001283361"/>
    </source>
</evidence>
<dbReference type="AlphaFoldDB" id="A0AAE0YV23"/>
<feature type="compositionally biased region" description="Polar residues" evidence="1">
    <location>
        <begin position="121"/>
        <end position="131"/>
    </location>
</feature>
<organism evidence="2 3">
    <name type="scientific">Elysia crispata</name>
    <name type="common">lettuce slug</name>
    <dbReference type="NCBI Taxonomy" id="231223"/>
    <lineage>
        <taxon>Eukaryota</taxon>
        <taxon>Metazoa</taxon>
        <taxon>Spiralia</taxon>
        <taxon>Lophotrochozoa</taxon>
        <taxon>Mollusca</taxon>
        <taxon>Gastropoda</taxon>
        <taxon>Heterobranchia</taxon>
        <taxon>Euthyneura</taxon>
        <taxon>Panpulmonata</taxon>
        <taxon>Sacoglossa</taxon>
        <taxon>Placobranchoidea</taxon>
        <taxon>Plakobranchidae</taxon>
        <taxon>Elysia</taxon>
    </lineage>
</organism>
<feature type="region of interest" description="Disordered" evidence="1">
    <location>
        <begin position="1"/>
        <end position="77"/>
    </location>
</feature>
<dbReference type="EMBL" id="JAWDGP010005328">
    <property type="protein sequence ID" value="KAK3757778.1"/>
    <property type="molecule type" value="Genomic_DNA"/>
</dbReference>
<dbReference type="Proteomes" id="UP001283361">
    <property type="component" value="Unassembled WGS sequence"/>
</dbReference>
<keyword evidence="3" id="KW-1185">Reference proteome</keyword>
<proteinExistence type="predicted"/>
<evidence type="ECO:0000256" key="1">
    <source>
        <dbReference type="SAM" id="MobiDB-lite"/>
    </source>
</evidence>
<reference evidence="2" key="1">
    <citation type="journal article" date="2023" name="G3 (Bethesda)">
        <title>A reference genome for the long-term kleptoplast-retaining sea slug Elysia crispata morphotype clarki.</title>
        <authorList>
            <person name="Eastman K.E."/>
            <person name="Pendleton A.L."/>
            <person name="Shaikh M.A."/>
            <person name="Suttiyut T."/>
            <person name="Ogas R."/>
            <person name="Tomko P."/>
            <person name="Gavelis G."/>
            <person name="Widhalm J.R."/>
            <person name="Wisecaver J.H."/>
        </authorList>
    </citation>
    <scope>NUCLEOTIDE SEQUENCE</scope>
    <source>
        <strain evidence="2">ECLA1</strain>
    </source>
</reference>
<protein>
    <submittedName>
        <fullName evidence="2">Uncharacterized protein</fullName>
    </submittedName>
</protein>
<evidence type="ECO:0000313" key="2">
    <source>
        <dbReference type="EMBL" id="KAK3757778.1"/>
    </source>
</evidence>